<accession>A0A6M8B4F2</accession>
<protein>
    <submittedName>
        <fullName evidence="1">Uncharacterized protein</fullName>
    </submittedName>
</protein>
<organism evidence="1 2">
    <name type="scientific">Thermoleptolyngbya sichuanensis A183</name>
    <dbReference type="NCBI Taxonomy" id="2737172"/>
    <lineage>
        <taxon>Bacteria</taxon>
        <taxon>Bacillati</taxon>
        <taxon>Cyanobacteriota</taxon>
        <taxon>Cyanophyceae</taxon>
        <taxon>Oculatellales</taxon>
        <taxon>Oculatellaceae</taxon>
        <taxon>Thermoleptolyngbya</taxon>
        <taxon>Thermoleptolyngbya sichuanensis</taxon>
    </lineage>
</organism>
<dbReference type="RefSeq" id="WP_172354556.1">
    <property type="nucleotide sequence ID" value="NZ_CP053661.1"/>
</dbReference>
<dbReference type="KEGG" id="theu:HPC62_07695"/>
<dbReference type="EMBL" id="CP053661">
    <property type="protein sequence ID" value="QKD82099.1"/>
    <property type="molecule type" value="Genomic_DNA"/>
</dbReference>
<evidence type="ECO:0000313" key="2">
    <source>
        <dbReference type="Proteomes" id="UP000505210"/>
    </source>
</evidence>
<dbReference type="AlphaFoldDB" id="A0A6M8B4F2"/>
<keyword evidence="2" id="KW-1185">Reference proteome</keyword>
<proteinExistence type="predicted"/>
<evidence type="ECO:0000313" key="1">
    <source>
        <dbReference type="EMBL" id="QKD82099.1"/>
    </source>
</evidence>
<reference evidence="1 2" key="1">
    <citation type="submission" date="2020-05" db="EMBL/GenBank/DDBJ databases">
        <title>Complete genome sequence of of a novel Thermoleptolyngbya strain isolated from hot springs of Ganzi, Sichuan China.</title>
        <authorList>
            <person name="Tang J."/>
            <person name="Daroch M."/>
            <person name="Li L."/>
            <person name="Waleron K."/>
            <person name="Waleron M."/>
            <person name="Waleron M."/>
        </authorList>
    </citation>
    <scope>NUCLEOTIDE SEQUENCE [LARGE SCALE GENOMIC DNA]</scope>
    <source>
        <strain evidence="1 2">PKUAC-SCTA183</strain>
    </source>
</reference>
<name>A0A6M8B4F2_9CYAN</name>
<dbReference type="Proteomes" id="UP000505210">
    <property type="component" value="Chromosome"/>
</dbReference>
<sequence>MNLKREQLASRLFDDEYDLALALIEAIEQRGWDGNYSVERFKFNHV</sequence>
<gene>
    <name evidence="1" type="ORF">HPC62_07695</name>
</gene>